<accession>A0AAF3FCP5</accession>
<dbReference type="SUPFAM" id="SSF56112">
    <property type="entry name" value="Protein kinase-like (PK-like)"/>
    <property type="match status" value="1"/>
</dbReference>
<dbReference type="Gene3D" id="3.30.200.20">
    <property type="entry name" value="Phosphorylase Kinase, domain 1"/>
    <property type="match status" value="1"/>
</dbReference>
<dbReference type="Gene3D" id="1.10.510.10">
    <property type="entry name" value="Transferase(Phosphotransferase) domain 1"/>
    <property type="match status" value="1"/>
</dbReference>
<evidence type="ECO:0000313" key="3">
    <source>
        <dbReference type="WBParaSite" id="MBELARI_LOCUS3742"/>
    </source>
</evidence>
<dbReference type="WBParaSite" id="MBELARI_LOCUS3742">
    <property type="protein sequence ID" value="MBELARI_LOCUS3742"/>
    <property type="gene ID" value="MBELARI_LOCUS3742"/>
</dbReference>
<dbReference type="PRINTS" id="PR00109">
    <property type="entry name" value="TYRKINASE"/>
</dbReference>
<dbReference type="Pfam" id="PF07714">
    <property type="entry name" value="PK_Tyr_Ser-Thr"/>
    <property type="match status" value="1"/>
</dbReference>
<dbReference type="GO" id="GO:0005524">
    <property type="term" value="F:ATP binding"/>
    <property type="evidence" value="ECO:0007669"/>
    <property type="project" value="InterPro"/>
</dbReference>
<dbReference type="InterPro" id="IPR011009">
    <property type="entry name" value="Kinase-like_dom_sf"/>
</dbReference>
<evidence type="ECO:0000313" key="2">
    <source>
        <dbReference type="Proteomes" id="UP000887575"/>
    </source>
</evidence>
<name>A0AAF3FCP5_9BILA</name>
<dbReference type="SMART" id="SM00219">
    <property type="entry name" value="TyrKc"/>
    <property type="match status" value="1"/>
</dbReference>
<keyword evidence="2" id="KW-1185">Reference proteome</keyword>
<dbReference type="InterPro" id="IPR020635">
    <property type="entry name" value="Tyr_kinase_cat_dom"/>
</dbReference>
<protein>
    <recommendedName>
        <fullName evidence="1">Protein kinase domain-containing protein</fullName>
    </recommendedName>
</protein>
<dbReference type="InterPro" id="IPR008266">
    <property type="entry name" value="Tyr_kinase_AS"/>
</dbReference>
<dbReference type="InterPro" id="IPR050122">
    <property type="entry name" value="RTK"/>
</dbReference>
<sequence>MGGHFVDTDEGGKFREVKAEISQLSGGTLQLFVAESIGSGCASTRELENGSFTAPPADPFSFDAYCIELIWNVSNPPNEQIGFLMALETEPEPRVFALTEETPSFAIHGKRLLTFTIIKITFNAKAEYAVSFRVSSWVDETRKVLLIFNRKIDTPSGAIRYLVVVEENVVATIVADPATQYFWNTPRVAMRPIGRVSNSDDCVVFQKQLNCFGSTTTFKTYAGADPGLHPAEKHHLIDGRYPSLLIDSTSTATTLFTEQQCAFCLEFQKNPLLNYIVDEMSLWTSAYFPWIFDKPERIALSSLPLVSYDSLNSDKAKSLDLQFKQVEGGVAQVMGFRSEPTLDCMLRDYEIKPPIQIMNVTQTNFTQLGSFERVELQCIRLYFSPDQPLAEDYGFMMVVKELKLNSYELNETNPSFAIHGARLRGLDAILVDSSENVDFLVDLTQINCKLDEMSKVCSDPFPFNLWLSGDSNSTNLMAMDSRRIEFAPINDDGPSSYFYTTLFNFTNITQLRISHIIDADTTDYAVSIRVAQWTDPTKKILVIPGMKEQDALYNVLVEEGLIATLVVHPDNYKRTDTFYGPLMTMQVVDPASKLCPHFQKSITCTNDTVFSYFAGADPGIQTNSFHQLINDTSQSLAVYSTSTAATLFTKDNACSFCLQFDMRSPGSSDSILDLEGFTIWMHPFYPWIRDSSERKESFDEGKMSGIPGEIYRGNKSWSVGFTVRMQRIAGVRVEITAYDSENCDGNGKATFQKDTNATGTTWSFSAKCIWLWWNAIGSYTDESAKSKSVYVEAAENSSLSLEFVYACMKEETGMCIHSLPFYLNQENAVIVCNESFSITSGHIMSCKTDTIGSSLELLWDIGVEQPLFFGTSGAFLVSITQYIADQQIITLPGGFEEIRVNATKTPIWITLIFDGNPQILTKLYSEPIKTACQYDLMLLSYRPKPTDPAYHLMTFSESVPFYEQYLLNRVYTVKIPVGCSPRLAVAQRIEKDFNIDDEVDKFNERIDNSSNMTLANITNFNLSWTPYNVTQHQGALVMIQIEKASDGNVVERGSSKQFVKFRKMFNHGLLLGHFRDNMDGNQEYTPSQVDEIWEVSARSLLVFDEKLGTGAYAVVYRGYLKEMPPVVKIYPSLQVSFFLKNDGNDVAVKSPHEQATRADREEFLAEIEFMKQLPFHPHLLSLVGCSTNPEYPLIVTGICELGALLSLLRQMDPEHSEHQESPLKFDDLVPIGWQISDALVFLSAKEIVHRDVAARNVLVTKTKTAKLSDFGLCRFQKDLVPGMRDGKFPLKWMAPEAIESADFSTESDVWSFGVLLYEMYSFGESPWSDVEPEDLLPAFKRGQRLAISSTAPALIQKVSASCWEKSTSDRPQFEDIRGQFYKEMESHSELYGYLDVSKRYYPLPTTTFEPIENLSDPCPDDATF</sequence>
<dbReference type="PANTHER" id="PTHR24416">
    <property type="entry name" value="TYROSINE-PROTEIN KINASE RECEPTOR"/>
    <property type="match status" value="1"/>
</dbReference>
<dbReference type="GO" id="GO:0005886">
    <property type="term" value="C:plasma membrane"/>
    <property type="evidence" value="ECO:0007669"/>
    <property type="project" value="TreeGrafter"/>
</dbReference>
<feature type="domain" description="Protein kinase" evidence="1">
    <location>
        <begin position="1101"/>
        <end position="1390"/>
    </location>
</feature>
<dbReference type="GO" id="GO:0004714">
    <property type="term" value="F:transmembrane receptor protein tyrosine kinase activity"/>
    <property type="evidence" value="ECO:0007669"/>
    <property type="project" value="TreeGrafter"/>
</dbReference>
<dbReference type="PROSITE" id="PS50011">
    <property type="entry name" value="PROTEIN_KINASE_DOM"/>
    <property type="match status" value="1"/>
</dbReference>
<dbReference type="PANTHER" id="PTHR24416:SF600">
    <property type="entry name" value="PDGF- AND VEGF-RECEPTOR RELATED, ISOFORM J"/>
    <property type="match status" value="1"/>
</dbReference>
<organism evidence="2 3">
    <name type="scientific">Mesorhabditis belari</name>
    <dbReference type="NCBI Taxonomy" id="2138241"/>
    <lineage>
        <taxon>Eukaryota</taxon>
        <taxon>Metazoa</taxon>
        <taxon>Ecdysozoa</taxon>
        <taxon>Nematoda</taxon>
        <taxon>Chromadorea</taxon>
        <taxon>Rhabditida</taxon>
        <taxon>Rhabditina</taxon>
        <taxon>Rhabditomorpha</taxon>
        <taxon>Rhabditoidea</taxon>
        <taxon>Rhabditidae</taxon>
        <taxon>Mesorhabditinae</taxon>
        <taxon>Mesorhabditis</taxon>
    </lineage>
</organism>
<dbReference type="GO" id="GO:0043235">
    <property type="term" value="C:receptor complex"/>
    <property type="evidence" value="ECO:0007669"/>
    <property type="project" value="TreeGrafter"/>
</dbReference>
<dbReference type="PROSITE" id="PS00109">
    <property type="entry name" value="PROTEIN_KINASE_TYR"/>
    <property type="match status" value="1"/>
</dbReference>
<dbReference type="InterPro" id="IPR000719">
    <property type="entry name" value="Prot_kinase_dom"/>
</dbReference>
<dbReference type="GO" id="GO:0007169">
    <property type="term" value="P:cell surface receptor protein tyrosine kinase signaling pathway"/>
    <property type="evidence" value="ECO:0007669"/>
    <property type="project" value="TreeGrafter"/>
</dbReference>
<reference evidence="3" key="1">
    <citation type="submission" date="2024-02" db="UniProtKB">
        <authorList>
            <consortium name="WormBaseParasite"/>
        </authorList>
    </citation>
    <scope>IDENTIFICATION</scope>
</reference>
<dbReference type="InterPro" id="IPR001245">
    <property type="entry name" value="Ser-Thr/Tyr_kinase_cat_dom"/>
</dbReference>
<dbReference type="CDD" id="cd00192">
    <property type="entry name" value="PTKc"/>
    <property type="match status" value="1"/>
</dbReference>
<dbReference type="Proteomes" id="UP000887575">
    <property type="component" value="Unassembled WGS sequence"/>
</dbReference>
<evidence type="ECO:0000259" key="1">
    <source>
        <dbReference type="PROSITE" id="PS50011"/>
    </source>
</evidence>
<proteinExistence type="predicted"/>